<dbReference type="PANTHER" id="PTHR43671">
    <property type="entry name" value="SERINE/THREONINE-PROTEIN KINASE NEK"/>
    <property type="match status" value="1"/>
</dbReference>
<dbReference type="PANTHER" id="PTHR43671:SF98">
    <property type="entry name" value="SERINE_THREONINE-PROTEIN KINASE NEK11"/>
    <property type="match status" value="1"/>
</dbReference>
<dbReference type="AlphaFoldDB" id="A0A139IF18"/>
<evidence type="ECO:0000256" key="5">
    <source>
        <dbReference type="ARBA" id="ARBA00022777"/>
    </source>
</evidence>
<dbReference type="PROSITE" id="PS00108">
    <property type="entry name" value="PROTEIN_KINASE_ST"/>
    <property type="match status" value="1"/>
</dbReference>
<dbReference type="SMART" id="SM00220">
    <property type="entry name" value="S_TKc"/>
    <property type="match status" value="1"/>
</dbReference>
<dbReference type="Proteomes" id="UP000073492">
    <property type="component" value="Unassembled WGS sequence"/>
</dbReference>
<organism evidence="11 12">
    <name type="scientific">Pseudocercospora musae</name>
    <dbReference type="NCBI Taxonomy" id="113226"/>
    <lineage>
        <taxon>Eukaryota</taxon>
        <taxon>Fungi</taxon>
        <taxon>Dikarya</taxon>
        <taxon>Ascomycota</taxon>
        <taxon>Pezizomycotina</taxon>
        <taxon>Dothideomycetes</taxon>
        <taxon>Dothideomycetidae</taxon>
        <taxon>Mycosphaerellales</taxon>
        <taxon>Mycosphaerellaceae</taxon>
        <taxon>Pseudocercospora</taxon>
    </lineage>
</organism>
<evidence type="ECO:0000313" key="11">
    <source>
        <dbReference type="EMBL" id="KXT13343.1"/>
    </source>
</evidence>
<comment type="caution">
    <text evidence="11">The sequence shown here is derived from an EMBL/GenBank/DDBJ whole genome shotgun (WGS) entry which is preliminary data.</text>
</comment>
<evidence type="ECO:0000256" key="7">
    <source>
        <dbReference type="ARBA" id="ARBA00047899"/>
    </source>
</evidence>
<accession>A0A139IF18</accession>
<evidence type="ECO:0000256" key="2">
    <source>
        <dbReference type="ARBA" id="ARBA00022527"/>
    </source>
</evidence>
<keyword evidence="5" id="KW-0418">Kinase</keyword>
<protein>
    <recommendedName>
        <fullName evidence="1">non-specific serine/threonine protein kinase</fullName>
        <ecNumber evidence="1">2.7.11.1</ecNumber>
    </recommendedName>
</protein>
<dbReference type="STRING" id="113226.A0A139IF18"/>
<sequence length="609" mass="68811">MSLSTSLCHWDEQHDKEQHAGFGNRQFSKVCSPPKVLPHPMALRKLLCMATTHPKWEVYLDHALTARGVFEPPVDNADRKRISEQLHVEFHKLDRTAQDNLVNLVESLGIISLDCQAKASAAKDHAGAKETYKSRPDISLLKSCLPVTEASNAAIEKYLAALASLLEEERRHGFRDGDQSEKALKKKIRTWERDLERGRRTFQIASELIVKADTKADLQDTFMEDKIDGHWRGALEFAAGANFAGLWVKVDKNDTIIDRLVRKCEVVSASSWPQKFRQQDTANPTPLEAYFANKCASVSPSHFAGIRSWNSDRVKYILTLYSPFCAHGDLAGIIDKSVASGTPLPEPFLWAAFLHLVEACMIMRNGSLGQGLVPDWYYVIHRDIKPGNIFIDGPGERFPAYPTLKVADFGLATETYKDDPNNPSQYNGGSGSAPYRPPEQLNKKRRLADSGTPEQELEEPRLWEWTNVYAIGVVMYQMYHNWELLKAEQKYLVPNEADWYMSNPSVTRSPNLQKYIARCIRRKPERRTGLDKLYDKLQKMKPRGNREMEKYLQDAVNGLQPENDAYDVTFGGPQKYAIGMAYEEPSGFGSSDLSATDVIDQGGVPVQRR</sequence>
<evidence type="ECO:0000256" key="9">
    <source>
        <dbReference type="SAM" id="MobiDB-lite"/>
    </source>
</evidence>
<evidence type="ECO:0000256" key="8">
    <source>
        <dbReference type="ARBA" id="ARBA00048679"/>
    </source>
</evidence>
<dbReference type="PROSITE" id="PS50011">
    <property type="entry name" value="PROTEIN_KINASE_DOM"/>
    <property type="match status" value="1"/>
</dbReference>
<dbReference type="EC" id="2.7.11.1" evidence="1"/>
<feature type="domain" description="Protein kinase" evidence="10">
    <location>
        <begin position="232"/>
        <end position="552"/>
    </location>
</feature>
<keyword evidence="2" id="KW-0723">Serine/threonine-protein kinase</keyword>
<dbReference type="InterPro" id="IPR011009">
    <property type="entry name" value="Kinase-like_dom_sf"/>
</dbReference>
<evidence type="ECO:0000313" key="12">
    <source>
        <dbReference type="Proteomes" id="UP000073492"/>
    </source>
</evidence>
<comment type="catalytic activity">
    <reaction evidence="7">
        <text>L-threonyl-[protein] + ATP = O-phospho-L-threonyl-[protein] + ADP + H(+)</text>
        <dbReference type="Rhea" id="RHEA:46608"/>
        <dbReference type="Rhea" id="RHEA-COMP:11060"/>
        <dbReference type="Rhea" id="RHEA-COMP:11605"/>
        <dbReference type="ChEBI" id="CHEBI:15378"/>
        <dbReference type="ChEBI" id="CHEBI:30013"/>
        <dbReference type="ChEBI" id="CHEBI:30616"/>
        <dbReference type="ChEBI" id="CHEBI:61977"/>
        <dbReference type="ChEBI" id="CHEBI:456216"/>
        <dbReference type="EC" id="2.7.11.1"/>
    </reaction>
</comment>
<evidence type="ECO:0000256" key="6">
    <source>
        <dbReference type="ARBA" id="ARBA00022840"/>
    </source>
</evidence>
<keyword evidence="4" id="KW-0547">Nucleotide-binding</keyword>
<dbReference type="Pfam" id="PF00069">
    <property type="entry name" value="Pkinase"/>
    <property type="match status" value="1"/>
</dbReference>
<keyword evidence="12" id="KW-1185">Reference proteome</keyword>
<name>A0A139IF18_9PEZI</name>
<dbReference type="Gene3D" id="1.10.510.10">
    <property type="entry name" value="Transferase(Phosphotransferase) domain 1"/>
    <property type="match status" value="1"/>
</dbReference>
<reference evidence="11 12" key="1">
    <citation type="submission" date="2015-07" db="EMBL/GenBank/DDBJ databases">
        <title>Comparative genomics of the Sigatoka disease complex on banana suggests a link between parallel evolutionary changes in Pseudocercospora fijiensis and Pseudocercospora eumusae and increased virulence on the banana host.</title>
        <authorList>
            <person name="Chang T.-C."/>
            <person name="Salvucci A."/>
            <person name="Crous P.W."/>
            <person name="Stergiopoulos I."/>
        </authorList>
    </citation>
    <scope>NUCLEOTIDE SEQUENCE [LARGE SCALE GENOMIC DNA]</scope>
    <source>
        <strain evidence="11 12">CBS 116634</strain>
    </source>
</reference>
<evidence type="ECO:0000256" key="3">
    <source>
        <dbReference type="ARBA" id="ARBA00022679"/>
    </source>
</evidence>
<comment type="catalytic activity">
    <reaction evidence="8">
        <text>L-seryl-[protein] + ATP = O-phospho-L-seryl-[protein] + ADP + H(+)</text>
        <dbReference type="Rhea" id="RHEA:17989"/>
        <dbReference type="Rhea" id="RHEA-COMP:9863"/>
        <dbReference type="Rhea" id="RHEA-COMP:11604"/>
        <dbReference type="ChEBI" id="CHEBI:15378"/>
        <dbReference type="ChEBI" id="CHEBI:29999"/>
        <dbReference type="ChEBI" id="CHEBI:30616"/>
        <dbReference type="ChEBI" id="CHEBI:83421"/>
        <dbReference type="ChEBI" id="CHEBI:456216"/>
        <dbReference type="EC" id="2.7.11.1"/>
    </reaction>
</comment>
<dbReference type="EMBL" id="LFZO01000121">
    <property type="protein sequence ID" value="KXT13342.1"/>
    <property type="molecule type" value="Genomic_DNA"/>
</dbReference>
<keyword evidence="3" id="KW-0808">Transferase</keyword>
<dbReference type="GO" id="GO:0004674">
    <property type="term" value="F:protein serine/threonine kinase activity"/>
    <property type="evidence" value="ECO:0007669"/>
    <property type="project" value="UniProtKB-KW"/>
</dbReference>
<feature type="region of interest" description="Disordered" evidence="9">
    <location>
        <begin position="415"/>
        <end position="439"/>
    </location>
</feature>
<dbReference type="SUPFAM" id="SSF56112">
    <property type="entry name" value="Protein kinase-like (PK-like)"/>
    <property type="match status" value="1"/>
</dbReference>
<evidence type="ECO:0000259" key="10">
    <source>
        <dbReference type="PROSITE" id="PS50011"/>
    </source>
</evidence>
<dbReference type="InterPro" id="IPR050660">
    <property type="entry name" value="NEK_Ser/Thr_kinase"/>
</dbReference>
<gene>
    <name evidence="11" type="ORF">AC579_6033</name>
</gene>
<dbReference type="EMBL" id="LFZO01000121">
    <property type="protein sequence ID" value="KXT13343.1"/>
    <property type="molecule type" value="Genomic_DNA"/>
</dbReference>
<dbReference type="GO" id="GO:0005634">
    <property type="term" value="C:nucleus"/>
    <property type="evidence" value="ECO:0007669"/>
    <property type="project" value="TreeGrafter"/>
</dbReference>
<dbReference type="InterPro" id="IPR000719">
    <property type="entry name" value="Prot_kinase_dom"/>
</dbReference>
<evidence type="ECO:0000256" key="1">
    <source>
        <dbReference type="ARBA" id="ARBA00012513"/>
    </source>
</evidence>
<feature type="region of interest" description="Disordered" evidence="9">
    <location>
        <begin position="587"/>
        <end position="609"/>
    </location>
</feature>
<evidence type="ECO:0000256" key="4">
    <source>
        <dbReference type="ARBA" id="ARBA00022741"/>
    </source>
</evidence>
<proteinExistence type="predicted"/>
<dbReference type="InterPro" id="IPR008271">
    <property type="entry name" value="Ser/Thr_kinase_AS"/>
</dbReference>
<keyword evidence="6" id="KW-0067">ATP-binding</keyword>
<dbReference type="GO" id="GO:0005524">
    <property type="term" value="F:ATP binding"/>
    <property type="evidence" value="ECO:0007669"/>
    <property type="project" value="UniProtKB-KW"/>
</dbReference>